<proteinExistence type="predicted"/>
<dbReference type="GeneID" id="7202955"/>
<dbReference type="EMBL" id="CM000617">
    <property type="protein sequence ID" value="EEC46222.1"/>
    <property type="molecule type" value="Genomic_DNA"/>
</dbReference>
<name>B7G4Y8_PHATC</name>
<sequence>MKFSTFALVGLVPQLSLATNLRESASRIRNFADKDSVGSFNGEYARFFKMVAENPVLTLEDLMDSQQALETELDVEQAEIKAFMAAIQRSEIIDLSMDISNAPSDSKSPSASDNPSVSPTVSSMPTMKVGDPTAAPSSFPSAIPTTTPSNSPSTTAPTTEPPTMVPTFAGCGISAESRVQAILSILDAVADPVLIRDGTSSQGLATQWLIEDDEFRICPDDDKLIQRWSMAVMYFSTGGPDWFQCSGDEAATDICGAEDPFVGKQRFLSGVSECDWAGISCITGCVSEVEFESNNLVGTIPTEMGLLTDLAVWGMERGGLTGPIPTEIGILTNLIFLDLDFNALTGTLSSELLSLSTLTQLDLNNNQFTGSINGIGVYPAMEFLQLHDNGFTGTVPAAVGGFSGLVAFTLYETSISGVMPASVCELLETDVNGGVLRSLIADCVEPNPNVICPCCTECRAN</sequence>
<comment type="subcellular location">
    <subcellularLocation>
        <location evidence="1">Cell envelope</location>
    </subcellularLocation>
</comment>
<dbReference type="PANTHER" id="PTHR48059">
    <property type="entry name" value="POLYGALACTURONASE INHIBITOR 1"/>
    <property type="match status" value="1"/>
</dbReference>
<dbReference type="Proteomes" id="UP000000759">
    <property type="component" value="Chromosome 15"/>
</dbReference>
<keyword evidence="3" id="KW-0677">Repeat</keyword>
<dbReference type="InterPro" id="IPR001611">
    <property type="entry name" value="Leu-rich_rpt"/>
</dbReference>
<dbReference type="FunFam" id="3.80.10.10:FF:000041">
    <property type="entry name" value="LRR receptor-like serine/threonine-protein kinase ERECTA"/>
    <property type="match status" value="1"/>
</dbReference>
<evidence type="ECO:0000256" key="1">
    <source>
        <dbReference type="ARBA" id="ARBA00004196"/>
    </source>
</evidence>
<dbReference type="eggNOG" id="ENOG502SPJY">
    <property type="taxonomic scope" value="Eukaryota"/>
</dbReference>
<dbReference type="PANTHER" id="PTHR48059:SF30">
    <property type="entry name" value="OS06G0587000 PROTEIN"/>
    <property type="match status" value="1"/>
</dbReference>
<dbReference type="Pfam" id="PF00560">
    <property type="entry name" value="LRR_1"/>
    <property type="match status" value="1"/>
</dbReference>
<feature type="compositionally biased region" description="Low complexity" evidence="4">
    <location>
        <begin position="100"/>
        <end position="127"/>
    </location>
</feature>
<dbReference type="RefSeq" id="XP_002182321.1">
    <property type="nucleotide sequence ID" value="XM_002182285.1"/>
</dbReference>
<dbReference type="InterPro" id="IPR051848">
    <property type="entry name" value="PGIP"/>
</dbReference>
<dbReference type="SUPFAM" id="SSF52058">
    <property type="entry name" value="L domain-like"/>
    <property type="match status" value="1"/>
</dbReference>
<dbReference type="OrthoDB" id="45774at2759"/>
<evidence type="ECO:0000313" key="7">
    <source>
        <dbReference type="Proteomes" id="UP000000759"/>
    </source>
</evidence>
<evidence type="ECO:0000256" key="3">
    <source>
        <dbReference type="ARBA" id="ARBA00022737"/>
    </source>
</evidence>
<keyword evidence="2" id="KW-0433">Leucine-rich repeat</keyword>
<evidence type="ECO:0000256" key="5">
    <source>
        <dbReference type="SAM" id="SignalP"/>
    </source>
</evidence>
<dbReference type="InterPro" id="IPR032675">
    <property type="entry name" value="LRR_dom_sf"/>
</dbReference>
<reference evidence="6 7" key="1">
    <citation type="journal article" date="2008" name="Nature">
        <title>The Phaeodactylum genome reveals the evolutionary history of diatom genomes.</title>
        <authorList>
            <person name="Bowler C."/>
            <person name="Allen A.E."/>
            <person name="Badger J.H."/>
            <person name="Grimwood J."/>
            <person name="Jabbari K."/>
            <person name="Kuo A."/>
            <person name="Maheswari U."/>
            <person name="Martens C."/>
            <person name="Maumus F."/>
            <person name="Otillar R.P."/>
            <person name="Rayko E."/>
            <person name="Salamov A."/>
            <person name="Vandepoele K."/>
            <person name="Beszteri B."/>
            <person name="Gruber A."/>
            <person name="Heijde M."/>
            <person name="Katinka M."/>
            <person name="Mock T."/>
            <person name="Valentin K."/>
            <person name="Verret F."/>
            <person name="Berges J.A."/>
            <person name="Brownlee C."/>
            <person name="Cadoret J.P."/>
            <person name="Chiovitti A."/>
            <person name="Choi C.J."/>
            <person name="Coesel S."/>
            <person name="De Martino A."/>
            <person name="Detter J.C."/>
            <person name="Durkin C."/>
            <person name="Falciatore A."/>
            <person name="Fournet J."/>
            <person name="Haruta M."/>
            <person name="Huysman M.J."/>
            <person name="Jenkins B.D."/>
            <person name="Jiroutova K."/>
            <person name="Jorgensen R.E."/>
            <person name="Joubert Y."/>
            <person name="Kaplan A."/>
            <person name="Kroger N."/>
            <person name="Kroth P.G."/>
            <person name="La Roche J."/>
            <person name="Lindquist E."/>
            <person name="Lommer M."/>
            <person name="Martin-Jezequel V."/>
            <person name="Lopez P.J."/>
            <person name="Lucas S."/>
            <person name="Mangogna M."/>
            <person name="McGinnis K."/>
            <person name="Medlin L.K."/>
            <person name="Montsant A."/>
            <person name="Oudot-Le Secq M.P."/>
            <person name="Napoli C."/>
            <person name="Obornik M."/>
            <person name="Parker M.S."/>
            <person name="Petit J.L."/>
            <person name="Porcel B.M."/>
            <person name="Poulsen N."/>
            <person name="Robison M."/>
            <person name="Rychlewski L."/>
            <person name="Rynearson T.A."/>
            <person name="Schmutz J."/>
            <person name="Shapiro H."/>
            <person name="Siaut M."/>
            <person name="Stanley M."/>
            <person name="Sussman M.R."/>
            <person name="Taylor A.R."/>
            <person name="Vardi A."/>
            <person name="von Dassow P."/>
            <person name="Vyverman W."/>
            <person name="Willis A."/>
            <person name="Wyrwicz L.S."/>
            <person name="Rokhsar D.S."/>
            <person name="Weissenbach J."/>
            <person name="Armbrust E.V."/>
            <person name="Green B.R."/>
            <person name="Van de Peer Y."/>
            <person name="Grigoriev I.V."/>
        </authorList>
    </citation>
    <scope>NUCLEOTIDE SEQUENCE [LARGE SCALE GENOMIC DNA]</scope>
    <source>
        <strain evidence="6 7">CCAP 1055/1</strain>
    </source>
</reference>
<dbReference type="OMA" id="CTECRAN"/>
<accession>B7G4Y8</accession>
<evidence type="ECO:0000256" key="4">
    <source>
        <dbReference type="SAM" id="MobiDB-lite"/>
    </source>
</evidence>
<reference evidence="7" key="2">
    <citation type="submission" date="2008-08" db="EMBL/GenBank/DDBJ databases">
        <authorList>
            <consortium name="Diatom Consortium"/>
            <person name="Grigoriev I."/>
            <person name="Grimwood J."/>
            <person name="Kuo A."/>
            <person name="Otillar R.P."/>
            <person name="Salamov A."/>
            <person name="Detter J.C."/>
            <person name="Lindquist E."/>
            <person name="Shapiro H."/>
            <person name="Lucas S."/>
            <person name="Glavina del Rio T."/>
            <person name="Pitluck S."/>
            <person name="Rokhsar D."/>
            <person name="Bowler C."/>
        </authorList>
    </citation>
    <scope>GENOME REANNOTATION</scope>
    <source>
        <strain evidence="7">CCAP 1055/1</strain>
    </source>
</reference>
<feature type="signal peptide" evidence="5">
    <location>
        <begin position="1"/>
        <end position="18"/>
    </location>
</feature>
<dbReference type="HOGENOM" id="CLU_593794_0_0_1"/>
<organism evidence="6 7">
    <name type="scientific">Phaeodactylum tricornutum (strain CCAP 1055/1)</name>
    <dbReference type="NCBI Taxonomy" id="556484"/>
    <lineage>
        <taxon>Eukaryota</taxon>
        <taxon>Sar</taxon>
        <taxon>Stramenopiles</taxon>
        <taxon>Ochrophyta</taxon>
        <taxon>Bacillariophyta</taxon>
        <taxon>Bacillariophyceae</taxon>
        <taxon>Bacillariophycidae</taxon>
        <taxon>Naviculales</taxon>
        <taxon>Phaeodactylaceae</taxon>
        <taxon>Phaeodactylum</taxon>
    </lineage>
</organism>
<dbReference type="Gene3D" id="3.80.10.10">
    <property type="entry name" value="Ribonuclease Inhibitor"/>
    <property type="match status" value="1"/>
</dbReference>
<keyword evidence="7" id="KW-1185">Reference proteome</keyword>
<feature type="compositionally biased region" description="Low complexity" evidence="4">
    <location>
        <begin position="140"/>
        <end position="158"/>
    </location>
</feature>
<dbReference type="InParanoid" id="B7G4Y8"/>
<evidence type="ECO:0008006" key="8">
    <source>
        <dbReference type="Google" id="ProtNLM"/>
    </source>
</evidence>
<dbReference type="PaxDb" id="2850-Phatr38108"/>
<keyword evidence="5" id="KW-0732">Signal</keyword>
<dbReference type="KEGG" id="pti:PHATRDRAFT_38108"/>
<evidence type="ECO:0000256" key="2">
    <source>
        <dbReference type="ARBA" id="ARBA00022614"/>
    </source>
</evidence>
<evidence type="ECO:0000313" key="6">
    <source>
        <dbReference type="EMBL" id="EEC46222.1"/>
    </source>
</evidence>
<feature type="chain" id="PRO_5002852920" description="L domain-like protein" evidence="5">
    <location>
        <begin position="19"/>
        <end position="461"/>
    </location>
</feature>
<gene>
    <name evidence="6" type="ORF">PHATRDRAFT_38108</name>
</gene>
<feature type="region of interest" description="Disordered" evidence="4">
    <location>
        <begin position="100"/>
        <end position="163"/>
    </location>
</feature>
<dbReference type="AlphaFoldDB" id="B7G4Y8"/>
<protein>
    <recommendedName>
        <fullName evidence="8">L domain-like protein</fullName>
    </recommendedName>
</protein>